<organism evidence="7 8">
    <name type="scientific">Acanthoscelides obtectus</name>
    <name type="common">Bean weevil</name>
    <name type="synonym">Bruchus obtectus</name>
    <dbReference type="NCBI Taxonomy" id="200917"/>
    <lineage>
        <taxon>Eukaryota</taxon>
        <taxon>Metazoa</taxon>
        <taxon>Ecdysozoa</taxon>
        <taxon>Arthropoda</taxon>
        <taxon>Hexapoda</taxon>
        <taxon>Insecta</taxon>
        <taxon>Pterygota</taxon>
        <taxon>Neoptera</taxon>
        <taxon>Endopterygota</taxon>
        <taxon>Coleoptera</taxon>
        <taxon>Polyphaga</taxon>
        <taxon>Cucujiformia</taxon>
        <taxon>Chrysomeloidea</taxon>
        <taxon>Chrysomelidae</taxon>
        <taxon>Bruchinae</taxon>
        <taxon>Bruchini</taxon>
        <taxon>Acanthoscelides</taxon>
    </lineage>
</organism>
<dbReference type="InterPro" id="IPR050098">
    <property type="entry name" value="TFPI/VKTCI-like"/>
</dbReference>
<dbReference type="PANTHER" id="PTHR10083">
    <property type="entry name" value="KUNITZ-TYPE PROTEASE INHIBITOR-RELATED"/>
    <property type="match status" value="1"/>
</dbReference>
<keyword evidence="5" id="KW-0732">Signal</keyword>
<sequence>MKNVICLLLPLVLLLVSETKCKPKVSSTEESVNENELDSRPFGRSDCQKDIEEGREHCRALIPVYRWNNMKQKCESAFYGGCNKTKNNFRTLKECEDTAGTICKK</sequence>
<comment type="caution">
    <text evidence="7">The sequence shown here is derived from an EMBL/GenBank/DDBJ whole genome shotgun (WGS) entry which is preliminary data.</text>
</comment>
<dbReference type="Gene3D" id="4.10.410.10">
    <property type="entry name" value="Pancreatic trypsin inhibitor Kunitz domain"/>
    <property type="match status" value="1"/>
</dbReference>
<feature type="domain" description="BPTI/Kunitz inhibitor" evidence="6">
    <location>
        <begin position="47"/>
        <end position="99"/>
    </location>
</feature>
<dbReference type="OrthoDB" id="6775666at2759"/>
<proteinExistence type="predicted"/>
<dbReference type="PROSITE" id="PS50279">
    <property type="entry name" value="BPTI_KUNITZ_2"/>
    <property type="match status" value="1"/>
</dbReference>
<dbReference type="InterPro" id="IPR036880">
    <property type="entry name" value="Kunitz_BPTI_sf"/>
</dbReference>
<dbReference type="InterPro" id="IPR002223">
    <property type="entry name" value="Kunitz_BPTI"/>
</dbReference>
<dbReference type="SUPFAM" id="SSF57362">
    <property type="entry name" value="BPTI-like"/>
    <property type="match status" value="1"/>
</dbReference>
<evidence type="ECO:0000256" key="5">
    <source>
        <dbReference type="SAM" id="SignalP"/>
    </source>
</evidence>
<keyword evidence="2" id="KW-0722">Serine protease inhibitor</keyword>
<protein>
    <recommendedName>
        <fullName evidence="6">BPTI/Kunitz inhibitor domain-containing protein</fullName>
    </recommendedName>
</protein>
<evidence type="ECO:0000256" key="3">
    <source>
        <dbReference type="ARBA" id="ARBA00023157"/>
    </source>
</evidence>
<name>A0A9P0LPL5_ACAOB</name>
<accession>A0A9P0LPL5</accession>
<feature type="compositionally biased region" description="Basic and acidic residues" evidence="4">
    <location>
        <begin position="37"/>
        <end position="46"/>
    </location>
</feature>
<dbReference type="SMART" id="SM00131">
    <property type="entry name" value="KU"/>
    <property type="match status" value="1"/>
</dbReference>
<reference evidence="7" key="1">
    <citation type="submission" date="2022-03" db="EMBL/GenBank/DDBJ databases">
        <authorList>
            <person name="Sayadi A."/>
        </authorList>
    </citation>
    <scope>NUCLEOTIDE SEQUENCE</scope>
</reference>
<feature type="chain" id="PRO_5040240518" description="BPTI/Kunitz inhibitor domain-containing protein" evidence="5">
    <location>
        <begin position="22"/>
        <end position="105"/>
    </location>
</feature>
<keyword evidence="1" id="KW-0646">Protease inhibitor</keyword>
<dbReference type="Pfam" id="PF00014">
    <property type="entry name" value="Kunitz_BPTI"/>
    <property type="match status" value="1"/>
</dbReference>
<dbReference type="GO" id="GO:0004867">
    <property type="term" value="F:serine-type endopeptidase inhibitor activity"/>
    <property type="evidence" value="ECO:0007669"/>
    <property type="project" value="UniProtKB-KW"/>
</dbReference>
<gene>
    <name evidence="7" type="ORF">ACAOBT_LOCUS23785</name>
</gene>
<dbReference type="GO" id="GO:0005615">
    <property type="term" value="C:extracellular space"/>
    <property type="evidence" value="ECO:0007669"/>
    <property type="project" value="TreeGrafter"/>
</dbReference>
<dbReference type="EMBL" id="CAKOFQ010007291">
    <property type="protein sequence ID" value="CAH1997495.1"/>
    <property type="molecule type" value="Genomic_DNA"/>
</dbReference>
<evidence type="ECO:0000256" key="4">
    <source>
        <dbReference type="SAM" id="MobiDB-lite"/>
    </source>
</evidence>
<dbReference type="PANTHER" id="PTHR10083:SF374">
    <property type="entry name" value="BPTI_KUNITZ INHIBITOR DOMAIN-CONTAINING PROTEIN"/>
    <property type="match status" value="1"/>
</dbReference>
<keyword evidence="8" id="KW-1185">Reference proteome</keyword>
<evidence type="ECO:0000259" key="6">
    <source>
        <dbReference type="PROSITE" id="PS50279"/>
    </source>
</evidence>
<evidence type="ECO:0000256" key="1">
    <source>
        <dbReference type="ARBA" id="ARBA00022690"/>
    </source>
</evidence>
<feature type="signal peptide" evidence="5">
    <location>
        <begin position="1"/>
        <end position="21"/>
    </location>
</feature>
<dbReference type="AlphaFoldDB" id="A0A9P0LPL5"/>
<feature type="region of interest" description="Disordered" evidence="4">
    <location>
        <begin position="26"/>
        <end position="46"/>
    </location>
</feature>
<keyword evidence="3" id="KW-1015">Disulfide bond</keyword>
<evidence type="ECO:0000313" key="7">
    <source>
        <dbReference type="EMBL" id="CAH1997495.1"/>
    </source>
</evidence>
<evidence type="ECO:0000256" key="2">
    <source>
        <dbReference type="ARBA" id="ARBA00022900"/>
    </source>
</evidence>
<dbReference type="Proteomes" id="UP001152888">
    <property type="component" value="Unassembled WGS sequence"/>
</dbReference>
<evidence type="ECO:0000313" key="8">
    <source>
        <dbReference type="Proteomes" id="UP001152888"/>
    </source>
</evidence>